<protein>
    <submittedName>
        <fullName evidence="3">Secreted protein</fullName>
    </submittedName>
</protein>
<feature type="region of interest" description="Disordered" evidence="1">
    <location>
        <begin position="54"/>
        <end position="82"/>
    </location>
</feature>
<keyword evidence="2" id="KW-1185">Reference proteome</keyword>
<accession>A0A1I7WNQ0</accession>
<organism evidence="2 3">
    <name type="scientific">Heterorhabditis bacteriophora</name>
    <name type="common">Entomopathogenic nematode worm</name>
    <dbReference type="NCBI Taxonomy" id="37862"/>
    <lineage>
        <taxon>Eukaryota</taxon>
        <taxon>Metazoa</taxon>
        <taxon>Ecdysozoa</taxon>
        <taxon>Nematoda</taxon>
        <taxon>Chromadorea</taxon>
        <taxon>Rhabditida</taxon>
        <taxon>Rhabditina</taxon>
        <taxon>Rhabditomorpha</taxon>
        <taxon>Strongyloidea</taxon>
        <taxon>Heterorhabditidae</taxon>
        <taxon>Heterorhabditis</taxon>
    </lineage>
</organism>
<sequence length="82" mass="9049">MLRVSAVSTPVGSPGGLVRLLPSGTSFFIQVQRKAECKHVRVMTDTIRELSQPKAHLSPNYPKNKGTEQYKVSKTNGHICQL</sequence>
<dbReference type="Proteomes" id="UP000095283">
    <property type="component" value="Unplaced"/>
</dbReference>
<proteinExistence type="predicted"/>
<evidence type="ECO:0000313" key="2">
    <source>
        <dbReference type="Proteomes" id="UP000095283"/>
    </source>
</evidence>
<dbReference type="WBParaSite" id="Hba_06766">
    <property type="protein sequence ID" value="Hba_06766"/>
    <property type="gene ID" value="Hba_06766"/>
</dbReference>
<name>A0A1I7WNQ0_HETBA</name>
<reference evidence="3" key="1">
    <citation type="submission" date="2016-11" db="UniProtKB">
        <authorList>
            <consortium name="WormBaseParasite"/>
        </authorList>
    </citation>
    <scope>IDENTIFICATION</scope>
</reference>
<evidence type="ECO:0000313" key="3">
    <source>
        <dbReference type="WBParaSite" id="Hba_06766"/>
    </source>
</evidence>
<dbReference type="AlphaFoldDB" id="A0A1I7WNQ0"/>
<evidence type="ECO:0000256" key="1">
    <source>
        <dbReference type="SAM" id="MobiDB-lite"/>
    </source>
</evidence>
<feature type="compositionally biased region" description="Polar residues" evidence="1">
    <location>
        <begin position="70"/>
        <end position="82"/>
    </location>
</feature>